<accession>A0A2U1J643</accession>
<dbReference type="Gene3D" id="3.40.50.300">
    <property type="entry name" value="P-loop containing nucleotide triphosphate hydrolases"/>
    <property type="match status" value="1"/>
</dbReference>
<dbReference type="InterPro" id="IPR027417">
    <property type="entry name" value="P-loop_NTPase"/>
</dbReference>
<evidence type="ECO:0000313" key="2">
    <source>
        <dbReference type="EMBL" id="PWA00515.1"/>
    </source>
</evidence>
<evidence type="ECO:0000313" key="3">
    <source>
        <dbReference type="Proteomes" id="UP000245591"/>
    </source>
</evidence>
<dbReference type="EMBL" id="MBFU01000331">
    <property type="protein sequence ID" value="PWA00515.1"/>
    <property type="molecule type" value="Genomic_DNA"/>
</dbReference>
<dbReference type="PANTHER" id="PTHR12083">
    <property type="entry name" value="BIFUNCTIONAL POLYNUCLEOTIDE PHOSPHATASE/KINASE"/>
    <property type="match status" value="1"/>
</dbReference>
<dbReference type="Proteomes" id="UP000245591">
    <property type="component" value="Unassembled WGS sequence"/>
</dbReference>
<feature type="region of interest" description="Disordered" evidence="1">
    <location>
        <begin position="390"/>
        <end position="417"/>
    </location>
</feature>
<dbReference type="GO" id="GO:0046403">
    <property type="term" value="F:polynucleotide 3'-phosphatase activity"/>
    <property type="evidence" value="ECO:0007669"/>
    <property type="project" value="TreeGrafter"/>
</dbReference>
<comment type="caution">
    <text evidence="2">The sequence shown here is derived from an EMBL/GenBank/DDBJ whole genome shotgun (WGS) entry which is preliminary data.</text>
</comment>
<dbReference type="PANTHER" id="PTHR12083:SF9">
    <property type="entry name" value="BIFUNCTIONAL POLYNUCLEOTIDE PHOSPHATASE_KINASE"/>
    <property type="match status" value="1"/>
</dbReference>
<dbReference type="AlphaFoldDB" id="A0A2U1J643"/>
<dbReference type="Pfam" id="PF13671">
    <property type="entry name" value="AAA_33"/>
    <property type="match status" value="1"/>
</dbReference>
<protein>
    <submittedName>
        <fullName evidence="2">Uncharacterized protein</fullName>
    </submittedName>
</protein>
<dbReference type="GO" id="GO:0046404">
    <property type="term" value="F:ATP-dependent polydeoxyribonucleotide 5'-hydroxyl-kinase activity"/>
    <property type="evidence" value="ECO:0007669"/>
    <property type="project" value="TreeGrafter"/>
</dbReference>
<organism evidence="2 3">
    <name type="scientific">Smittium angustum</name>
    <dbReference type="NCBI Taxonomy" id="133377"/>
    <lineage>
        <taxon>Eukaryota</taxon>
        <taxon>Fungi</taxon>
        <taxon>Fungi incertae sedis</taxon>
        <taxon>Zoopagomycota</taxon>
        <taxon>Kickxellomycotina</taxon>
        <taxon>Harpellomycetes</taxon>
        <taxon>Harpellales</taxon>
        <taxon>Legeriomycetaceae</taxon>
        <taxon>Smittium</taxon>
    </lineage>
</organism>
<name>A0A2U1J643_SMIAN</name>
<dbReference type="SUPFAM" id="SSF52540">
    <property type="entry name" value="P-loop containing nucleoside triphosphate hydrolases"/>
    <property type="match status" value="1"/>
</dbReference>
<feature type="compositionally biased region" description="Basic and acidic residues" evidence="1">
    <location>
        <begin position="402"/>
        <end position="417"/>
    </location>
</feature>
<evidence type="ECO:0000256" key="1">
    <source>
        <dbReference type="SAM" id="MobiDB-lite"/>
    </source>
</evidence>
<proteinExistence type="predicted"/>
<sequence length="620" mass="71050">MAQLLLLVGLPGSGKSIFASRLIQEFKDWAVISQDELGSKQKCISETERLLKMGINVVIDRHNYDEKERSCWTKIAMDLYVSFDALFMDTACKVCKTRVASRKGHLSGIEGKFGAEVVSRIDRLLVKPTLYEGFRFIQCLSKFMGTSNTNEINPIQVYTKSFLSTIMATFNYPNNNSFAIGKGQHNNINKSKVHIHDHHQSSSHIENMHSIKNLQESKHQNIDVNIKVNQHQNINTTDSTTHSSKSNSRINDFSMYEIKPELHNTFYFKEQTKSDDHHENHHNHHNCCNNHHDHQNCYNNHQNHHNCCANHHNHHSCCSNNHHKVNNKNGYVSNYSILDLSQSLHNENKNNKSTEKLQKKVNVDVSRSFINTQSKSKECGNGHNNALFSSKGVDDVDGGSGRYEETKSAWEDENHTKHTEHKLVYEHKEHNSKNIVLDENNLKKLISNSSGKNCDDDSNVIKNYHKINREQTSNRTTNPVDKIATGFDKLSVNKVTSGIKPVFSESFDNSSVIFSKSGQKESKVKFVQFHEDSTSTNSHQQVVDEKHGIYRNIEHNNKFSLEQQRQIDINQSRSNFSKFFESERSGFEFGKPFSGGGFEDKFFDKSSFFNNNTHFKNGFT</sequence>
<keyword evidence="3" id="KW-1185">Reference proteome</keyword>
<dbReference type="GO" id="GO:0006281">
    <property type="term" value="P:DNA repair"/>
    <property type="evidence" value="ECO:0007669"/>
    <property type="project" value="TreeGrafter"/>
</dbReference>
<dbReference type="GO" id="GO:0003690">
    <property type="term" value="F:double-stranded DNA binding"/>
    <property type="evidence" value="ECO:0007669"/>
    <property type="project" value="TreeGrafter"/>
</dbReference>
<reference evidence="2 3" key="1">
    <citation type="journal article" date="2018" name="MBio">
        <title>Comparative Genomics Reveals the Core Gene Toolbox for the Fungus-Insect Symbiosis.</title>
        <authorList>
            <person name="Wang Y."/>
            <person name="Stata M."/>
            <person name="Wang W."/>
            <person name="Stajich J.E."/>
            <person name="White M.M."/>
            <person name="Moncalvo J.M."/>
        </authorList>
    </citation>
    <scope>NUCLEOTIDE SEQUENCE [LARGE SCALE GENOMIC DNA]</scope>
    <source>
        <strain evidence="2 3">AUS-126-30</strain>
    </source>
</reference>
<gene>
    <name evidence="2" type="ORF">BB558_003428</name>
</gene>